<dbReference type="SUPFAM" id="SSF56235">
    <property type="entry name" value="N-terminal nucleophile aminohydrolases (Ntn hydrolases)"/>
    <property type="match status" value="1"/>
</dbReference>
<proteinExistence type="predicted"/>
<dbReference type="AlphaFoldDB" id="A0A816FI14"/>
<dbReference type="PANTHER" id="PTHR32194:SF6">
    <property type="entry name" value="PROTEASOME SUBUNIT BETA"/>
    <property type="match status" value="1"/>
</dbReference>
<reference evidence="6" key="1">
    <citation type="submission" date="2021-02" db="EMBL/GenBank/DDBJ databases">
        <authorList>
            <person name="Nowell W R."/>
        </authorList>
    </citation>
    <scope>NUCLEOTIDE SEQUENCE</scope>
</reference>
<dbReference type="GO" id="GO:0005839">
    <property type="term" value="C:proteasome core complex"/>
    <property type="evidence" value="ECO:0007669"/>
    <property type="project" value="InterPro"/>
</dbReference>
<organism evidence="6 7">
    <name type="scientific">Adineta ricciae</name>
    <name type="common">Rotifer</name>
    <dbReference type="NCBI Taxonomy" id="249248"/>
    <lineage>
        <taxon>Eukaryota</taxon>
        <taxon>Metazoa</taxon>
        <taxon>Spiralia</taxon>
        <taxon>Gnathifera</taxon>
        <taxon>Rotifera</taxon>
        <taxon>Eurotatoria</taxon>
        <taxon>Bdelloidea</taxon>
        <taxon>Adinetida</taxon>
        <taxon>Adinetidae</taxon>
        <taxon>Adineta</taxon>
    </lineage>
</organism>
<evidence type="ECO:0000256" key="4">
    <source>
        <dbReference type="ARBA" id="ARBA00022942"/>
    </source>
</evidence>
<sequence length="154" mass="17227">MMSTFNPFEAHYDTINDKDDFNIGNTSRNYTIDPLETEAERNLRTRTVTPIVTGSSVAAFVFNGGVILAADVLGSYGSLAKYRNLPRIHQVNDKTVLALGGDLSDADYIKEAIDSKVEEDIVQEDGGEMTPLALYSWCTRLMYHRRTKFNPLLT</sequence>
<dbReference type="InterPro" id="IPR023333">
    <property type="entry name" value="Proteasome_suB-type"/>
</dbReference>
<dbReference type="GO" id="GO:0051603">
    <property type="term" value="P:proteolysis involved in protein catabolic process"/>
    <property type="evidence" value="ECO:0007669"/>
    <property type="project" value="InterPro"/>
</dbReference>
<evidence type="ECO:0000256" key="5">
    <source>
        <dbReference type="ARBA" id="ARBA00023242"/>
    </source>
</evidence>
<evidence type="ECO:0000313" key="6">
    <source>
        <dbReference type="EMBL" id="CAF1661822.1"/>
    </source>
</evidence>
<feature type="non-terminal residue" evidence="6">
    <location>
        <position position="1"/>
    </location>
</feature>
<dbReference type="GO" id="GO:0005634">
    <property type="term" value="C:nucleus"/>
    <property type="evidence" value="ECO:0007669"/>
    <property type="project" value="UniProtKB-SubCell"/>
</dbReference>
<protein>
    <recommendedName>
        <fullName evidence="2">Proteasome subunit beta type-4</fullName>
    </recommendedName>
</protein>
<evidence type="ECO:0000313" key="7">
    <source>
        <dbReference type="Proteomes" id="UP000663828"/>
    </source>
</evidence>
<evidence type="ECO:0000256" key="3">
    <source>
        <dbReference type="ARBA" id="ARBA00022490"/>
    </source>
</evidence>
<comment type="caution">
    <text evidence="6">The sequence shown here is derived from an EMBL/GenBank/DDBJ whole genome shotgun (WGS) entry which is preliminary data.</text>
</comment>
<keyword evidence="7" id="KW-1185">Reference proteome</keyword>
<dbReference type="GO" id="GO:0005737">
    <property type="term" value="C:cytoplasm"/>
    <property type="evidence" value="ECO:0007669"/>
    <property type="project" value="TreeGrafter"/>
</dbReference>
<dbReference type="Pfam" id="PF00227">
    <property type="entry name" value="Proteasome"/>
    <property type="match status" value="1"/>
</dbReference>
<dbReference type="Proteomes" id="UP000663828">
    <property type="component" value="Unassembled WGS sequence"/>
</dbReference>
<comment type="subcellular location">
    <subcellularLocation>
        <location evidence="1">Nucleus</location>
    </subcellularLocation>
</comment>
<dbReference type="EMBL" id="CAJNOR010011509">
    <property type="protein sequence ID" value="CAF1661822.1"/>
    <property type="molecule type" value="Genomic_DNA"/>
</dbReference>
<evidence type="ECO:0000256" key="1">
    <source>
        <dbReference type="ARBA" id="ARBA00004123"/>
    </source>
</evidence>
<keyword evidence="5" id="KW-0539">Nucleus</keyword>
<dbReference type="InterPro" id="IPR016050">
    <property type="entry name" value="Proteasome_bsu_CS"/>
</dbReference>
<dbReference type="InterPro" id="IPR001353">
    <property type="entry name" value="Proteasome_sua/b"/>
</dbReference>
<gene>
    <name evidence="6" type="ORF">XAT740_LOCUS57021</name>
</gene>
<keyword evidence="4" id="KW-0647">Proteasome</keyword>
<keyword evidence="3" id="KW-0963">Cytoplasm</keyword>
<dbReference type="Gene3D" id="3.60.20.10">
    <property type="entry name" value="Glutamine Phosphoribosylpyrophosphate, subunit 1, domain 1"/>
    <property type="match status" value="1"/>
</dbReference>
<evidence type="ECO:0000256" key="2">
    <source>
        <dbReference type="ARBA" id="ARBA00016157"/>
    </source>
</evidence>
<name>A0A816FI14_ADIRI</name>
<dbReference type="PROSITE" id="PS00854">
    <property type="entry name" value="PROTEASOME_BETA_1"/>
    <property type="match status" value="1"/>
</dbReference>
<dbReference type="PANTHER" id="PTHR32194">
    <property type="entry name" value="METALLOPROTEASE TLDD"/>
    <property type="match status" value="1"/>
</dbReference>
<accession>A0A816FI14</accession>
<dbReference type="InterPro" id="IPR029055">
    <property type="entry name" value="Ntn_hydrolases_N"/>
</dbReference>